<dbReference type="SMART" id="SM00656">
    <property type="entry name" value="Amb_all"/>
    <property type="match status" value="1"/>
</dbReference>
<dbReference type="PANTHER" id="PTHR31683:SF208">
    <property type="entry name" value="PECTATE LYASE"/>
    <property type="match status" value="1"/>
</dbReference>
<keyword evidence="6 8" id="KW-0106">Calcium</keyword>
<dbReference type="eggNOG" id="ENOG502QQ5F">
    <property type="taxonomic scope" value="Eukaryota"/>
</dbReference>
<dbReference type="KEGG" id="smo:SELMODRAFT_115023"/>
<dbReference type="HOGENOM" id="CLU_026608_0_1_1"/>
<dbReference type="UniPathway" id="UPA00545">
    <property type="reaction ID" value="UER00824"/>
</dbReference>
<dbReference type="InterPro" id="IPR011050">
    <property type="entry name" value="Pectin_lyase_fold/virulence"/>
</dbReference>
<dbReference type="EC" id="4.2.2.2" evidence="3 8"/>
<dbReference type="Gene3D" id="2.160.20.10">
    <property type="entry name" value="Single-stranded right-handed beta-helix, Pectin lyase-like"/>
    <property type="match status" value="1"/>
</dbReference>
<reference evidence="10 11" key="1">
    <citation type="journal article" date="2011" name="Science">
        <title>The Selaginella genome identifies genetic changes associated with the evolution of vascular plants.</title>
        <authorList>
            <person name="Banks J.A."/>
            <person name="Nishiyama T."/>
            <person name="Hasebe M."/>
            <person name="Bowman J.L."/>
            <person name="Gribskov M."/>
            <person name="dePamphilis C."/>
            <person name="Albert V.A."/>
            <person name="Aono N."/>
            <person name="Aoyama T."/>
            <person name="Ambrose B.A."/>
            <person name="Ashton N.W."/>
            <person name="Axtell M.J."/>
            <person name="Barker E."/>
            <person name="Barker M.S."/>
            <person name="Bennetzen J.L."/>
            <person name="Bonawitz N.D."/>
            <person name="Chapple C."/>
            <person name="Cheng C."/>
            <person name="Correa L.G."/>
            <person name="Dacre M."/>
            <person name="DeBarry J."/>
            <person name="Dreyer I."/>
            <person name="Elias M."/>
            <person name="Engstrom E.M."/>
            <person name="Estelle M."/>
            <person name="Feng L."/>
            <person name="Finet C."/>
            <person name="Floyd S.K."/>
            <person name="Frommer W.B."/>
            <person name="Fujita T."/>
            <person name="Gramzow L."/>
            <person name="Gutensohn M."/>
            <person name="Harholt J."/>
            <person name="Hattori M."/>
            <person name="Heyl A."/>
            <person name="Hirai T."/>
            <person name="Hiwatashi Y."/>
            <person name="Ishikawa M."/>
            <person name="Iwata M."/>
            <person name="Karol K.G."/>
            <person name="Koehler B."/>
            <person name="Kolukisaoglu U."/>
            <person name="Kubo M."/>
            <person name="Kurata T."/>
            <person name="Lalonde S."/>
            <person name="Li K."/>
            <person name="Li Y."/>
            <person name="Litt A."/>
            <person name="Lyons E."/>
            <person name="Manning G."/>
            <person name="Maruyama T."/>
            <person name="Michael T.P."/>
            <person name="Mikami K."/>
            <person name="Miyazaki S."/>
            <person name="Morinaga S."/>
            <person name="Murata T."/>
            <person name="Mueller-Roeber B."/>
            <person name="Nelson D.R."/>
            <person name="Obara M."/>
            <person name="Oguri Y."/>
            <person name="Olmstead R.G."/>
            <person name="Onodera N."/>
            <person name="Petersen B.L."/>
            <person name="Pils B."/>
            <person name="Prigge M."/>
            <person name="Rensing S.A."/>
            <person name="Riano-Pachon D.M."/>
            <person name="Roberts A.W."/>
            <person name="Sato Y."/>
            <person name="Scheller H.V."/>
            <person name="Schulz B."/>
            <person name="Schulz C."/>
            <person name="Shakirov E.V."/>
            <person name="Shibagaki N."/>
            <person name="Shinohara N."/>
            <person name="Shippen D.E."/>
            <person name="Soerensen I."/>
            <person name="Sotooka R."/>
            <person name="Sugimoto N."/>
            <person name="Sugita M."/>
            <person name="Sumikawa N."/>
            <person name="Tanurdzic M."/>
            <person name="Theissen G."/>
            <person name="Ulvskov P."/>
            <person name="Wakazuki S."/>
            <person name="Weng J.K."/>
            <person name="Willats W.W."/>
            <person name="Wipf D."/>
            <person name="Wolf P.G."/>
            <person name="Yang L."/>
            <person name="Zimmer A.D."/>
            <person name="Zhu Q."/>
            <person name="Mitros T."/>
            <person name="Hellsten U."/>
            <person name="Loque D."/>
            <person name="Otillar R."/>
            <person name="Salamov A."/>
            <person name="Schmutz J."/>
            <person name="Shapiro H."/>
            <person name="Lindquist E."/>
            <person name="Lucas S."/>
            <person name="Rokhsar D."/>
            <person name="Grigoriev I.V."/>
        </authorList>
    </citation>
    <scope>NUCLEOTIDE SEQUENCE [LARGE SCALE GENOMIC DNA]</scope>
</reference>
<dbReference type="Gramene" id="EFJ17239">
    <property type="protein sequence ID" value="EFJ17239"/>
    <property type="gene ID" value="SELMODRAFT_115023"/>
</dbReference>
<evidence type="ECO:0000259" key="9">
    <source>
        <dbReference type="SMART" id="SM00656"/>
    </source>
</evidence>
<keyword evidence="11" id="KW-1185">Reference proteome</keyword>
<dbReference type="InterPro" id="IPR045032">
    <property type="entry name" value="PEL"/>
</dbReference>
<dbReference type="InterPro" id="IPR002022">
    <property type="entry name" value="Pec_lyase"/>
</dbReference>
<dbReference type="PRINTS" id="PR00807">
    <property type="entry name" value="AMBALLERGEN"/>
</dbReference>
<dbReference type="Proteomes" id="UP000001514">
    <property type="component" value="Unassembled WGS sequence"/>
</dbReference>
<dbReference type="PANTHER" id="PTHR31683">
    <property type="entry name" value="PECTATE LYASE 18-RELATED"/>
    <property type="match status" value="1"/>
</dbReference>
<keyword evidence="4 8" id="KW-0479">Metal-binding</keyword>
<dbReference type="OMA" id="HCYSGRI"/>
<feature type="domain" description="Pectate lyase" evidence="9">
    <location>
        <begin position="118"/>
        <end position="315"/>
    </location>
</feature>
<name>D8SE80_SELML</name>
<comment type="similarity">
    <text evidence="8">Belongs to the polysaccharide lyase 1 family.</text>
</comment>
<evidence type="ECO:0000256" key="4">
    <source>
        <dbReference type="ARBA" id="ARBA00022723"/>
    </source>
</evidence>
<dbReference type="SUPFAM" id="SSF51126">
    <property type="entry name" value="Pectin lyase-like"/>
    <property type="match status" value="1"/>
</dbReference>
<proteinExistence type="inferred from homology"/>
<dbReference type="STRING" id="88036.D8SE80"/>
<gene>
    <name evidence="10" type="ORF">SELMODRAFT_115023</name>
</gene>
<evidence type="ECO:0000313" key="10">
    <source>
        <dbReference type="EMBL" id="EFJ17239.1"/>
    </source>
</evidence>
<evidence type="ECO:0000256" key="8">
    <source>
        <dbReference type="RuleBase" id="RU361123"/>
    </source>
</evidence>
<dbReference type="GO" id="GO:0045490">
    <property type="term" value="P:pectin catabolic process"/>
    <property type="evidence" value="ECO:0007669"/>
    <property type="project" value="UniProtKB-UniPathway"/>
</dbReference>
<sequence length="388" mass="43105">MQVEAIVPGLSSNRYEVLILQLTSLNYLFVFHRTRSLLQTLSTGNAIDDCRKSAVDWNSDRMHMAGCGIGFGSGAFGGANGNYYTVTDPSDDPLNPQPGTLRYAVIQEEPVWIVFQSDMTITLRNELVVNSHKTLDGRGASVHIAHGACITIFRASRVIIHGLNIHHCVTTEGGWVATKPGHLSHRGRADGDGIRVFESHHVWIDHNSFWECHDGLVDVLHGSNFITISNNHFHDHDKVMLLGHADESELDHDMKITVVYNRFGPRCVQRMPRCRFGYFHVANNDYHAWEMYAIGGSAHPTIISQGNRFLASDKRDAKEITKRVGHAGDWISIDDVFLNGAFFVESGRGDLISRYTPEQQFEVKSGSQVTAMTAEAGVLKCQSSLATC</sequence>
<dbReference type="InParanoid" id="D8SE80"/>
<evidence type="ECO:0000256" key="7">
    <source>
        <dbReference type="ARBA" id="ARBA00023239"/>
    </source>
</evidence>
<accession>D8SE80</accession>
<dbReference type="GO" id="GO:0046872">
    <property type="term" value="F:metal ion binding"/>
    <property type="evidence" value="ECO:0007669"/>
    <property type="project" value="UniProtKB-KW"/>
</dbReference>
<dbReference type="AlphaFoldDB" id="D8SE80"/>
<dbReference type="InterPro" id="IPR012334">
    <property type="entry name" value="Pectin_lyas_fold"/>
</dbReference>
<keyword evidence="7 8" id="KW-0456">Lyase</keyword>
<dbReference type="GO" id="GO:0030570">
    <property type="term" value="F:pectate lyase activity"/>
    <property type="evidence" value="ECO:0000318"/>
    <property type="project" value="GO_Central"/>
</dbReference>
<comment type="pathway">
    <text evidence="2 8">Glycan metabolism; pectin degradation; 2-dehydro-3-deoxy-D-gluconate from pectin: step 2/5.</text>
</comment>
<evidence type="ECO:0000256" key="3">
    <source>
        <dbReference type="ARBA" id="ARBA00012272"/>
    </source>
</evidence>
<protein>
    <recommendedName>
        <fullName evidence="3 8">Pectate lyase</fullName>
        <ecNumber evidence="3 8">4.2.2.2</ecNumber>
    </recommendedName>
</protein>
<keyword evidence="5" id="KW-0732">Signal</keyword>
<evidence type="ECO:0000256" key="6">
    <source>
        <dbReference type="ARBA" id="ARBA00022837"/>
    </source>
</evidence>
<organism evidence="11">
    <name type="scientific">Selaginella moellendorffii</name>
    <name type="common">Spikemoss</name>
    <dbReference type="NCBI Taxonomy" id="88036"/>
    <lineage>
        <taxon>Eukaryota</taxon>
        <taxon>Viridiplantae</taxon>
        <taxon>Streptophyta</taxon>
        <taxon>Embryophyta</taxon>
        <taxon>Tracheophyta</taxon>
        <taxon>Lycopodiopsida</taxon>
        <taxon>Selaginellales</taxon>
        <taxon>Selaginellaceae</taxon>
        <taxon>Selaginella</taxon>
    </lineage>
</organism>
<dbReference type="EMBL" id="GL377615">
    <property type="protein sequence ID" value="EFJ17239.1"/>
    <property type="molecule type" value="Genomic_DNA"/>
</dbReference>
<comment type="cofactor">
    <cofactor evidence="8">
        <name>Ca(2+)</name>
        <dbReference type="ChEBI" id="CHEBI:29108"/>
    </cofactor>
    <text evidence="8">Binds 1 Ca(2+) ion. Required for its activity.</text>
</comment>
<comment type="catalytic activity">
    <reaction evidence="1 8">
        <text>Eliminative cleavage of (1-&gt;4)-alpha-D-galacturonan to give oligosaccharides with 4-deoxy-alpha-D-galact-4-enuronosyl groups at their non-reducing ends.</text>
        <dbReference type="EC" id="4.2.2.2"/>
    </reaction>
</comment>
<evidence type="ECO:0000256" key="5">
    <source>
        <dbReference type="ARBA" id="ARBA00022729"/>
    </source>
</evidence>
<evidence type="ECO:0000256" key="2">
    <source>
        <dbReference type="ARBA" id="ARBA00005220"/>
    </source>
</evidence>
<dbReference type="InterPro" id="IPR018082">
    <property type="entry name" value="AmbAllergen"/>
</dbReference>
<evidence type="ECO:0000313" key="11">
    <source>
        <dbReference type="Proteomes" id="UP000001514"/>
    </source>
</evidence>
<dbReference type="Pfam" id="PF00544">
    <property type="entry name" value="Pectate_lyase_4"/>
    <property type="match status" value="1"/>
</dbReference>
<evidence type="ECO:0000256" key="1">
    <source>
        <dbReference type="ARBA" id="ARBA00000695"/>
    </source>
</evidence>